<evidence type="ECO:0000256" key="2">
    <source>
        <dbReference type="ARBA" id="ARBA00022824"/>
    </source>
</evidence>
<dbReference type="AlphaFoldDB" id="A0A2K6N3L6"/>
<dbReference type="GO" id="GO:0009306">
    <property type="term" value="P:protein secretion"/>
    <property type="evidence" value="ECO:0007669"/>
    <property type="project" value="InterPro"/>
</dbReference>
<feature type="domain" description="ERp29 N-terminal" evidence="7">
    <location>
        <begin position="20"/>
        <end position="131"/>
    </location>
</feature>
<reference evidence="8" key="2">
    <citation type="submission" date="2025-08" db="UniProtKB">
        <authorList>
            <consortium name="Ensembl"/>
        </authorList>
    </citation>
    <scope>IDENTIFICATION</scope>
</reference>
<sequence length="229" mass="25889">AASPSPGLPAPLRPHGGSGLHTKGALPLDTVTFYKFDTQYRYGEKQDEFRRLPENSASSDDLLVAETGISDYGDKLNMELSEKYKLHKESYPVFYLFWEEDFENPVPCTGAVKVGAIRRRLKGKGVYLGMPGGLVLVRASGVEARQALLKQGQDHLSSVRETEKNWAKQQLKIIGKILDLGEDFPASEMTWISRLIEKNKLSDWKKEEFQKTLNILTAFQKKWAENQEL</sequence>
<dbReference type="Proteomes" id="UP000233180">
    <property type="component" value="Unassembled WGS sequence"/>
</dbReference>
<evidence type="ECO:0000259" key="6">
    <source>
        <dbReference type="Pfam" id="PF07749"/>
    </source>
</evidence>
<dbReference type="InterPro" id="IPR036356">
    <property type="entry name" value="ERp29_C_sf"/>
</dbReference>
<dbReference type="PANTHER" id="PTHR12211:SF2">
    <property type="entry name" value="ENDOPLASMIC RETICULUM RESIDENT PROTEIN 29"/>
    <property type="match status" value="1"/>
</dbReference>
<keyword evidence="9" id="KW-1185">Reference proteome</keyword>
<feature type="domain" description="Endoplasmic reticulum resident protein 29 C-terminal" evidence="6">
    <location>
        <begin position="142"/>
        <end position="219"/>
    </location>
</feature>
<evidence type="ECO:0000313" key="8">
    <source>
        <dbReference type="Ensembl" id="ENSRBIP00000042593.1"/>
    </source>
</evidence>
<dbReference type="FunFam" id="3.40.30.10:FF:000133">
    <property type="entry name" value="Endoplasmic reticulum resident protein 29"/>
    <property type="match status" value="1"/>
</dbReference>
<dbReference type="Pfam" id="PF07749">
    <property type="entry name" value="ERp29"/>
    <property type="match status" value="1"/>
</dbReference>
<name>A0A2K6N3L6_RHIBE</name>
<dbReference type="GeneTree" id="ENSGT00390000018566"/>
<dbReference type="InterPro" id="IPR012883">
    <property type="entry name" value="ERp29_N"/>
</dbReference>
<dbReference type="Ensembl" id="ENSRBIT00000066636.1">
    <property type="protein sequence ID" value="ENSRBIP00000042593.1"/>
    <property type="gene ID" value="ENSRBIG00000044557.1"/>
</dbReference>
<reference evidence="8 9" key="1">
    <citation type="submission" date="2016-06" db="EMBL/GenBank/DDBJ databases">
        <title>Genome of Rhinopithecus bieti.</title>
        <authorList>
            <person name="Wu"/>
            <person name="C.-I. and Zhang"/>
            <person name="Y."/>
        </authorList>
    </citation>
    <scope>NUCLEOTIDE SEQUENCE</scope>
</reference>
<dbReference type="Gene3D" id="3.40.30.10">
    <property type="entry name" value="Glutaredoxin"/>
    <property type="match status" value="1"/>
</dbReference>
<dbReference type="Pfam" id="PF07912">
    <property type="entry name" value="ERp29_N"/>
    <property type="match status" value="1"/>
</dbReference>
<feature type="region of interest" description="Disordered" evidence="5">
    <location>
        <begin position="1"/>
        <end position="23"/>
    </location>
</feature>
<dbReference type="FunFam" id="1.20.1150.12:FF:000001">
    <property type="entry name" value="Endoplasmic reticulum resident protein 29"/>
    <property type="match status" value="1"/>
</dbReference>
<dbReference type="CDD" id="cd00238">
    <property type="entry name" value="ERp29c"/>
    <property type="match status" value="1"/>
</dbReference>
<dbReference type="GO" id="GO:0005788">
    <property type="term" value="C:endoplasmic reticulum lumen"/>
    <property type="evidence" value="ECO:0007669"/>
    <property type="project" value="InterPro"/>
</dbReference>
<reference evidence="8" key="3">
    <citation type="submission" date="2025-09" db="UniProtKB">
        <authorList>
            <consortium name="Ensembl"/>
        </authorList>
    </citation>
    <scope>IDENTIFICATION</scope>
</reference>
<dbReference type="SUPFAM" id="SSF52833">
    <property type="entry name" value="Thioredoxin-like"/>
    <property type="match status" value="1"/>
</dbReference>
<evidence type="ECO:0000313" key="9">
    <source>
        <dbReference type="Proteomes" id="UP000233180"/>
    </source>
</evidence>
<feature type="compositionally biased region" description="Pro residues" evidence="5">
    <location>
        <begin position="1"/>
        <end position="12"/>
    </location>
</feature>
<evidence type="ECO:0000259" key="7">
    <source>
        <dbReference type="Pfam" id="PF07912"/>
    </source>
</evidence>
<dbReference type="InterPro" id="IPR011679">
    <property type="entry name" value="ERp29_C"/>
</dbReference>
<evidence type="ECO:0000256" key="4">
    <source>
        <dbReference type="ARBA" id="ARBA00065385"/>
    </source>
</evidence>
<comment type="function">
    <text evidence="3">Does not seem to be a disulfide isomerase. Plays an important role in the processing of secretory proteins within the endoplasmic reticulum (ER), possibly by participating in the folding of proteins in the ER.</text>
</comment>
<protein>
    <recommendedName>
        <fullName evidence="1">Endoplasmic reticulum resident protein 29</fullName>
    </recommendedName>
</protein>
<organism evidence="8 9">
    <name type="scientific">Rhinopithecus bieti</name>
    <name type="common">Black snub-nosed monkey</name>
    <name type="synonym">Pygathrix bieti</name>
    <dbReference type="NCBI Taxonomy" id="61621"/>
    <lineage>
        <taxon>Eukaryota</taxon>
        <taxon>Metazoa</taxon>
        <taxon>Chordata</taxon>
        <taxon>Craniata</taxon>
        <taxon>Vertebrata</taxon>
        <taxon>Euteleostomi</taxon>
        <taxon>Mammalia</taxon>
        <taxon>Eutheria</taxon>
        <taxon>Euarchontoglires</taxon>
        <taxon>Primates</taxon>
        <taxon>Haplorrhini</taxon>
        <taxon>Catarrhini</taxon>
        <taxon>Cercopithecidae</taxon>
        <taxon>Colobinae</taxon>
        <taxon>Rhinopithecus</taxon>
    </lineage>
</organism>
<dbReference type="InterPro" id="IPR036249">
    <property type="entry name" value="Thioredoxin-like_sf"/>
</dbReference>
<evidence type="ECO:0000256" key="1">
    <source>
        <dbReference type="ARBA" id="ARBA00014173"/>
    </source>
</evidence>
<proteinExistence type="predicted"/>
<evidence type="ECO:0000256" key="3">
    <source>
        <dbReference type="ARBA" id="ARBA00054488"/>
    </source>
</evidence>
<dbReference type="OMA" id="QMTWISR"/>
<dbReference type="InterPro" id="IPR016855">
    <property type="entry name" value="ERp29"/>
</dbReference>
<evidence type="ECO:0000256" key="5">
    <source>
        <dbReference type="SAM" id="MobiDB-lite"/>
    </source>
</evidence>
<accession>A0A2K6N3L6</accession>
<dbReference type="PANTHER" id="PTHR12211">
    <property type="entry name" value="ENDOPLASMIC RETICULUM PROTEIN ERP29"/>
    <property type="match status" value="1"/>
</dbReference>
<dbReference type="Gene3D" id="1.20.1150.12">
    <property type="entry name" value="Endoplasmic reticulum resident protein 29, C-terminal domain"/>
    <property type="match status" value="1"/>
</dbReference>
<keyword evidence="2" id="KW-0256">Endoplasmic reticulum</keyword>
<comment type="subunit">
    <text evidence="4">Homodimer. Part of a large chaperone multiprotein complex comprising CABP1, DNAJB11, HSP90B1, HSPA5, HYOU, PDIA2, PDIA4, PPIB, SDF2L1, UGGT1 and very small amounts of ERP29, but not, or at very low levels, CALR nor CANX.</text>
</comment>
<dbReference type="SUPFAM" id="SSF47933">
    <property type="entry name" value="ERP29 C domain-like"/>
    <property type="match status" value="1"/>
</dbReference>